<evidence type="ECO:0000256" key="8">
    <source>
        <dbReference type="RuleBase" id="RU362106"/>
    </source>
</evidence>
<evidence type="ECO:0000256" key="4">
    <source>
        <dbReference type="ARBA" id="ARBA00022691"/>
    </source>
</evidence>
<keyword evidence="8" id="KW-0698">rRNA processing</keyword>
<dbReference type="GO" id="GO:0034246">
    <property type="term" value="F:mitochondrial transcription factor activity"/>
    <property type="evidence" value="ECO:0007669"/>
    <property type="project" value="TreeGrafter"/>
</dbReference>
<evidence type="ECO:0000313" key="10">
    <source>
        <dbReference type="Proteomes" id="UP000807469"/>
    </source>
</evidence>
<comment type="function">
    <text evidence="6">Mitochondrial transcription factor that confers selective promoter recognition on the core subunit of the yeast mitochondrial RNA polymerase. Interacts with DNA in a non-specific manner.</text>
</comment>
<dbReference type="EC" id="2.1.1.-" evidence="8"/>
<comment type="caution">
    <text evidence="7">Lacks conserved residue(s) required for the propagation of feature annotation.</text>
</comment>
<dbReference type="OrthoDB" id="16079at2759"/>
<dbReference type="Gene3D" id="3.40.50.150">
    <property type="entry name" value="Vaccinia Virus protein VP39"/>
    <property type="match status" value="1"/>
</dbReference>
<accession>A0A9P6D436</accession>
<dbReference type="PANTHER" id="PTHR11727">
    <property type="entry name" value="DIMETHYLADENOSINE TRANSFERASE"/>
    <property type="match status" value="1"/>
</dbReference>
<comment type="similarity">
    <text evidence="7 8">Belongs to the class I-like SAM-binding methyltransferase superfamily. rRNA adenine N(6)-methyltransferase family.</text>
</comment>
<organism evidence="9 10">
    <name type="scientific">Pholiota conissans</name>
    <dbReference type="NCBI Taxonomy" id="109636"/>
    <lineage>
        <taxon>Eukaryota</taxon>
        <taxon>Fungi</taxon>
        <taxon>Dikarya</taxon>
        <taxon>Basidiomycota</taxon>
        <taxon>Agaricomycotina</taxon>
        <taxon>Agaricomycetes</taxon>
        <taxon>Agaricomycetidae</taxon>
        <taxon>Agaricales</taxon>
        <taxon>Agaricineae</taxon>
        <taxon>Strophariaceae</taxon>
        <taxon>Pholiota</taxon>
    </lineage>
</organism>
<protein>
    <recommendedName>
        <fullName evidence="8">rRNA adenine N(6)-methyltransferase</fullName>
        <ecNumber evidence="8">2.1.1.-</ecNumber>
    </recommendedName>
</protein>
<keyword evidence="2 7" id="KW-0489">Methyltransferase</keyword>
<reference evidence="9" key="1">
    <citation type="submission" date="2020-11" db="EMBL/GenBank/DDBJ databases">
        <authorList>
            <consortium name="DOE Joint Genome Institute"/>
            <person name="Ahrendt S."/>
            <person name="Riley R."/>
            <person name="Andreopoulos W."/>
            <person name="Labutti K."/>
            <person name="Pangilinan J."/>
            <person name="Ruiz-Duenas F.J."/>
            <person name="Barrasa J.M."/>
            <person name="Sanchez-Garcia M."/>
            <person name="Camarero S."/>
            <person name="Miyauchi S."/>
            <person name="Serrano A."/>
            <person name="Linde D."/>
            <person name="Babiker R."/>
            <person name="Drula E."/>
            <person name="Ayuso-Fernandez I."/>
            <person name="Pacheco R."/>
            <person name="Padilla G."/>
            <person name="Ferreira P."/>
            <person name="Barriuso J."/>
            <person name="Kellner H."/>
            <person name="Castanera R."/>
            <person name="Alfaro M."/>
            <person name="Ramirez L."/>
            <person name="Pisabarro A.G."/>
            <person name="Kuo A."/>
            <person name="Tritt A."/>
            <person name="Lipzen A."/>
            <person name="He G."/>
            <person name="Yan M."/>
            <person name="Ng V."/>
            <person name="Cullen D."/>
            <person name="Martin F."/>
            <person name="Rosso M.-N."/>
            <person name="Henrissat B."/>
            <person name="Hibbett D."/>
            <person name="Martinez A.T."/>
            <person name="Grigoriev I.V."/>
        </authorList>
    </citation>
    <scope>NUCLEOTIDE SEQUENCE</scope>
    <source>
        <strain evidence="9">CIRM-BRFM 674</strain>
    </source>
</reference>
<comment type="caution">
    <text evidence="9">The sequence shown here is derived from an EMBL/GenBank/DDBJ whole genome shotgun (WGS) entry which is preliminary data.</text>
</comment>
<evidence type="ECO:0000313" key="9">
    <source>
        <dbReference type="EMBL" id="KAF9482258.1"/>
    </source>
</evidence>
<dbReference type="Gene3D" id="1.10.8.100">
    <property type="entry name" value="Ribosomal RNA adenine dimethylase-like, domain 2"/>
    <property type="match status" value="1"/>
</dbReference>
<dbReference type="GO" id="GO:0006391">
    <property type="term" value="P:transcription initiation at mitochondrial promoter"/>
    <property type="evidence" value="ECO:0007669"/>
    <property type="project" value="TreeGrafter"/>
</dbReference>
<dbReference type="InterPro" id="IPR001737">
    <property type="entry name" value="KsgA/Erm"/>
</dbReference>
<name>A0A9P6D436_9AGAR</name>
<keyword evidence="3 7" id="KW-0808">Transferase</keyword>
<dbReference type="PROSITE" id="PS51689">
    <property type="entry name" value="SAM_RNA_A_N6_MT"/>
    <property type="match status" value="1"/>
</dbReference>
<evidence type="ECO:0000256" key="2">
    <source>
        <dbReference type="ARBA" id="ARBA00022603"/>
    </source>
</evidence>
<dbReference type="GO" id="GO:0000179">
    <property type="term" value="F:rRNA (adenine-N6,N6-)-dimethyltransferase activity"/>
    <property type="evidence" value="ECO:0007669"/>
    <property type="project" value="UniProtKB-UniRule"/>
</dbReference>
<evidence type="ECO:0000256" key="3">
    <source>
        <dbReference type="ARBA" id="ARBA00022679"/>
    </source>
</evidence>
<dbReference type="PANTHER" id="PTHR11727:SF17">
    <property type="entry name" value="DIMETHYLADENOSINE TRANSFERASE 1, MITOCHONDRIAL"/>
    <property type="match status" value="1"/>
</dbReference>
<sequence>MTELPPDNQWSYFFPYMKETQYRSTIRNPETARMVAEALVPSGSRDKIIIEAYPGAGLLTRALLALPKRRIKKLIVIEDAIKFIPFLKPLEGLDSRVKVITKAGKQWTTYADMENDGDLDEVSTSSWDEPNNQLQFIMQVALDTHGEQLIAQLLRAMPDRQWLFKYGRIPMNLVLTERMWERIKAPADTLARCKVSVMGQAVATFQENVPPEALQPHGDHFFPYRAGAIPLSEVVVTITPRANSVIPPGDLDLWDYCLRKLFVMRATPLEKCIGGLGPGAKNILPKLTDPSLPEDQRVDIEKSPRRLDIREWALIINAFKNWPFRPTDLSIETFSASRH</sequence>
<dbReference type="Pfam" id="PF00398">
    <property type="entry name" value="RrnaAD"/>
    <property type="match status" value="1"/>
</dbReference>
<dbReference type="Proteomes" id="UP000807469">
    <property type="component" value="Unassembled WGS sequence"/>
</dbReference>
<dbReference type="GO" id="GO:0003723">
    <property type="term" value="F:RNA binding"/>
    <property type="evidence" value="ECO:0007669"/>
    <property type="project" value="UniProtKB-UniRule"/>
</dbReference>
<dbReference type="GO" id="GO:0005759">
    <property type="term" value="C:mitochondrial matrix"/>
    <property type="evidence" value="ECO:0007669"/>
    <property type="project" value="TreeGrafter"/>
</dbReference>
<proteinExistence type="inferred from homology"/>
<keyword evidence="10" id="KW-1185">Reference proteome</keyword>
<feature type="binding site" evidence="7">
    <location>
        <position position="26"/>
    </location>
    <ligand>
        <name>S-adenosyl-L-methionine</name>
        <dbReference type="ChEBI" id="CHEBI:59789"/>
    </ligand>
</feature>
<dbReference type="InterPro" id="IPR029063">
    <property type="entry name" value="SAM-dependent_MTases_sf"/>
</dbReference>
<evidence type="ECO:0000256" key="7">
    <source>
        <dbReference type="PROSITE-ProRule" id="PRU01026"/>
    </source>
</evidence>
<evidence type="ECO:0000256" key="5">
    <source>
        <dbReference type="ARBA" id="ARBA00022884"/>
    </source>
</evidence>
<dbReference type="AlphaFoldDB" id="A0A9P6D436"/>
<dbReference type="SUPFAM" id="SSF53335">
    <property type="entry name" value="S-adenosyl-L-methionine-dependent methyltransferases"/>
    <property type="match status" value="1"/>
</dbReference>
<keyword evidence="4 7" id="KW-0949">S-adenosyl-L-methionine</keyword>
<keyword evidence="5 7" id="KW-0694">RNA-binding</keyword>
<dbReference type="InterPro" id="IPR023165">
    <property type="entry name" value="rRNA_Ade_diMease-like_C"/>
</dbReference>
<gene>
    <name evidence="9" type="ORF">BDN70DRAFT_452726</name>
</gene>
<feature type="binding site" evidence="7">
    <location>
        <position position="78"/>
    </location>
    <ligand>
        <name>S-adenosyl-L-methionine</name>
        <dbReference type="ChEBI" id="CHEBI:59789"/>
    </ligand>
</feature>
<evidence type="ECO:0000256" key="6">
    <source>
        <dbReference type="ARBA" id="ARBA00024915"/>
    </source>
</evidence>
<evidence type="ECO:0000256" key="1">
    <source>
        <dbReference type="ARBA" id="ARBA00004173"/>
    </source>
</evidence>
<comment type="subcellular location">
    <subcellularLocation>
        <location evidence="1">Mitochondrion</location>
    </subcellularLocation>
</comment>
<dbReference type="EMBL" id="MU155168">
    <property type="protein sequence ID" value="KAF9482258.1"/>
    <property type="molecule type" value="Genomic_DNA"/>
</dbReference>